<dbReference type="InterPro" id="IPR020845">
    <property type="entry name" value="AMP-binding_CS"/>
</dbReference>
<evidence type="ECO:0000313" key="7">
    <source>
        <dbReference type="Proteomes" id="UP000257136"/>
    </source>
</evidence>
<dbReference type="NCBIfam" id="TIGR01733">
    <property type="entry name" value="AA-adenyl-dom"/>
    <property type="match status" value="4"/>
</dbReference>
<dbReference type="Gene3D" id="2.30.38.10">
    <property type="entry name" value="Luciferase, Domain 3"/>
    <property type="match status" value="4"/>
</dbReference>
<keyword evidence="7" id="KW-1185">Reference proteome</keyword>
<dbReference type="Pfam" id="PF00501">
    <property type="entry name" value="AMP-binding"/>
    <property type="match status" value="4"/>
</dbReference>
<dbReference type="InterPro" id="IPR006162">
    <property type="entry name" value="Ppantetheine_attach_site"/>
</dbReference>
<dbReference type="FunFam" id="1.10.1200.10:FF:000005">
    <property type="entry name" value="Nonribosomal peptide synthetase 1"/>
    <property type="match status" value="3"/>
</dbReference>
<comment type="caution">
    <text evidence="6">The sequence shown here is derived from an EMBL/GenBank/DDBJ whole genome shotgun (WGS) entry which is preliminary data.</text>
</comment>
<comment type="cofactor">
    <cofactor evidence="1">
        <name>pantetheine 4'-phosphate</name>
        <dbReference type="ChEBI" id="CHEBI:47942"/>
    </cofactor>
</comment>
<dbReference type="EMBL" id="QUNI01000023">
    <property type="protein sequence ID" value="REG90459.1"/>
    <property type="molecule type" value="Genomic_DNA"/>
</dbReference>
<evidence type="ECO:0000313" key="6">
    <source>
        <dbReference type="EMBL" id="REG90459.1"/>
    </source>
</evidence>
<dbReference type="PANTHER" id="PTHR45527">
    <property type="entry name" value="NONRIBOSOMAL PEPTIDE SYNTHETASE"/>
    <property type="match status" value="1"/>
</dbReference>
<dbReference type="PROSITE" id="PS50075">
    <property type="entry name" value="CARRIER"/>
    <property type="match status" value="3"/>
</dbReference>
<accession>A0A3E0DZH4</accession>
<dbReference type="SMART" id="SM00823">
    <property type="entry name" value="PKS_PP"/>
    <property type="match status" value="3"/>
</dbReference>
<dbReference type="Gene3D" id="3.30.559.30">
    <property type="entry name" value="Nonribosomal peptide synthetase, condensation domain"/>
    <property type="match status" value="4"/>
</dbReference>
<dbReference type="InterPro" id="IPR009081">
    <property type="entry name" value="PP-bd_ACP"/>
</dbReference>
<evidence type="ECO:0000256" key="2">
    <source>
        <dbReference type="ARBA" id="ARBA00006432"/>
    </source>
</evidence>
<dbReference type="FunFam" id="3.40.50.12780:FF:000012">
    <property type="entry name" value="Non-ribosomal peptide synthetase"/>
    <property type="match status" value="4"/>
</dbReference>
<dbReference type="CDD" id="cd19531">
    <property type="entry name" value="LCL_NRPS-like"/>
    <property type="match status" value="4"/>
</dbReference>
<name>A0A3E0DZH4_9FLAO</name>
<feature type="domain" description="Carrier" evidence="5">
    <location>
        <begin position="1041"/>
        <end position="1116"/>
    </location>
</feature>
<dbReference type="Gene3D" id="1.10.1200.10">
    <property type="entry name" value="ACP-like"/>
    <property type="match status" value="3"/>
</dbReference>
<sequence length="4062" mass="456777">MDKILNLLKIAQDQGVKLELEGENLVLKSESENINDALLADIKDNKDLIIKHLEKFEVNRNHDKGLGKYTVKPFDRDLIKYIPLSYSQERLWFLDQLGGSAEYNMPIVLRLDGALNISILEESLQTIVSRHEVLRTNLLSEEGIGYQEVIEAKNWFLEQEVVSDEELLESHLNTYQNKPFDLSKDYKLRACLYTLGDEKYVLACIFHHIASDGWSQGILVNEFMELYSALESGRKAVLPELNLQYADYAIWQRNYLVGEVLENQLSYWESKLRAVSTLSLPMDYARPSVQSNAGAIVSLELDKKISASLSSICQEQGVTLFMLLLSAFKVLLSRYSGQDDICVGTPIANRTQSELEGMIGFFVNTLALRSDLSDNPSFKDLLSRIKQTTLEGYDHQLAPFEKVVERVVNTRDMSMTPLFQVLFVLQNTPEGSGDLSLEGVTLSGYEFDMVSSKFDLNMVISEFEEVITLNLEYSTALFDKTTIDRMILHYQNLLQSIISDITQPIDSLSILTKKEEIQLLDIFNDTFTEYPKDKTILDLFSEQVKNIPDAIAVVFEYQALTYKELDQRSNQLSHYLNGQGIITDSLVGICLDRNLEMVIGILGILKSGGAYVPIDPEYPSDRVAYMLKDASIKTVLSSNTTGNLLEGYEDLSILLLDTDWDLISGYSTENLNKVIAPDDLAYVLYTSGSTGKPKGVMMSHYALFNLICNNNQLGISNQRVTQLSSISFDMSFQEIFFAITQGGELYIVPSETKKDLAGLVNFIKNKNIEAMFLPTAFFIFLGAEGVFEKIDSVKDLIVAGEQLKLSENVKKYLKQQGVMLHNHYGPTETHVVTTDIIDYKSRSDEDETISIGKPIANTQIYILNNSLKLLPIGVIGELCIGGVQVARGYLNKEELTQEKFTANPFREGERIYKTGDLARWLPDGNIEYIGRKDDQVKIRGYRIELGEIENILSSLPGVTQCCVLAKEDAGGNKRLVGYVVVDKELNKNQIQEYLKLSLPEFMVPMIWIQLESFPLTTNGKLNKRLLPEPDSSELSSKEYVAPRNETERQLAEIWQNLLGLEQVGIHDNFFELGGHSLLATRLVSMIRKELRIEVSIREVFEHTTISGLGTHISAHSEGVLLPEITAEERPLRIPLSFSQERLWFLDQLQGSTEYHIPIVLRLEGALESSILEQTLQEIVSRHEILRSMLLSEDGVGYQEIISAEGWSLDQLEIEDELMLESSLQDYLMRPFDLSKDYKLRSCLYGLGNNQYVLANVFHHIASDGWSEGILVKEFMELYSAFQSNKIPDLPELSLQYADYAIWQRRYLEGAILDNQLTYWEEKLRGLSTLSLPTDHVRPSVQSNEGASVSLELGKELRDSLRSICQQEGVTLFMLLLSAFKVLLSRYSGQDDICVGTPIANRTQSELEGMIGFFVNTLALRSDLSGDPSFKELLSRVKKTTLEGYDHQLTPFEKVVDRVITARDMSMTPLFQVLFVLQNADDNFGEKDRGLSDISISGYEFDTVTSKFDLTFSVSEGDQGISLGINYCTALFDKATIDRMLLHYQELLASIADNITQPISNLSILTKEESHQLLNVFNNTDVVFPLDKTIVDLFEEQAKQTPDAIAVVYEQEELTYKELDERSNQLGHYLREQGVQPDDLVAICLERSLEMLVGILGILKSGGAYVPIDPEYPTDRIDYMLKDAGIGLVLSSETSSNVINKGEDLSVLCLDKDWDLISGYSAGELSNVLTASNLAYVIYTSGSTGTPKGVMNEHGGILNRLLWAQSQYQLKSDDTILQKTSFGFDVSVWEFLWAISFGARLVFAKPEGHKDVEYLKQIIEKENITTIHFVPSMLRVFLEDIELGDCTSLKQVLCSGEALQVDQVLLFNDKFKDVRLDNLYGPTEAAIEVSSWEVPLGDSLSQVLIGKPVANTSLYVLDSQNQLLPIGVIGELCIGGVQVARGYLNKEELTNDKFTANPFREGERIYKTGDLARWLPDGNIEYIGRKDDQVKVHGYRIELGEIENVLSSLPGVTQCCVLAKEDSSGSLRLVGYVVLDGILNKELLQNGLKSSLPEYMVPMIWIELEEMPLISNGKLDKKSLPDPDGSELSSKEYVAPRNKTEEKLTVIWQELLGIGKVGIHDDFFELGGHSLLATRLVSMIRKKLLIETSIRKVFEHTTISELEAHLSAQSEGVLLPTIVAEERPARIPLSFSQERLWFLDQLQGSTEYHVPSILRLEGALEVSILEQTIQEIVSRHEVLRSMLLSEDGIGYQEIISAEGWSLDQFEISDANLLETSLDSYVTQPFNLSKDYKLRSCLYHLGNEQYVLACVFHHIASDGWSEGILVNEFIELYSAKIQGRTPSLPSLPIQYADYAIWQRKYVSGEVLEAQLRYWDNQLRGVLPLLLPTDYVRPSIQSRAGASTSFNINQEQKGALELICKSEGVTMFMVLLSAFKVLLYKYSGQEDICVGTPTANRTQAELEGVIGFFINNLTIRTKIDCKNSFKDLLVQVKETTLNAYNNQSAPFEKVVDRVMTTRDTSMSPLFQVKFLLNNTPRSEEVFLDKITIDGYERDNINSILDLSFNAQETEKEILFDIEYCTDLFKSDTIESMIIHFEEIISSIIKNINEPISNLEMLSIEEKQQILFEFNNTQVVYPKDKTLVDLFEEQVKRTPNNIAVAFEDEVLTYRELSEQSNCLAYYLKNTGKLESEDIVGVMMNRNMRSIVSMLGIMKSGACYLPIDKDYPSSRKSFIIEDANVKLLIIDSESLFEVMDYDTKIFSIDIEFETISKEVTILDLNNSNVKSSDLAYIIYTSGSTGNPKGVMIEHGSIVNTMLSQINTFSVTEADNCLQFASHSFDASISEIFISLLSGSQLYIIEEENKFNVSYFVDYVEKNQISIATLPPAFLTLLDCNQISSIRTLITAGEQAPLKQAKLFAETGKYINAYGPTEVSICATTFSGEIGTTVPIGTPIANTQIYILDDSQNIVPIGVIGELCISGAGLARGYLNREDLTREKFIANPFIKGERLYKTGDLAQWLPEGNIVYIGRKDNQVKIRGYRIELGEIENALFSLPGIIQCCVLAKEDASGSKRLVGYVVSDDDFDKESIQESLKTKLPDYMVPQLWVVLDSFPLTSNAKVDKKSLPDPDNSDLSSKEYVAPSNEIETQLAEIWQNLLGVEQIGVYDNFFELGGHSLLAIRMISLIRKVFEVEMSIHEVFEYQSILEISALLLSKDKQILLPTIVVQERGVRIPLSFSQERLWFLDQLRGTTEYHVPTILGLEGVLQESILEQTLYEIVSRHEVLRTMLLSEEGIGYQEIISAEGWSLDKAIVSDELLLGNIITDYVNKPFDLSKDYKLRACLYTLGNEKYVLACVFHHIASDGWSDVILVNEFTELYSALQSGRKAVLPELSLQYADYAIWQRKYLEGEVLENQISYWEEKLKGVTTLSLPTDYVRPVVQSNEGANVSLELGKELRDSLNFICQEEGVTLFMLMLSAFKILLLQYSGQDDICVGTPIANRTQSELEGMIGFFVNTLALRSDLSGNPSFRDLLSRVKQTTLEGYDHQLAPFEKVVDRVVATRDMSMSPLFQVMFSLHNNKESADAALEGLTLSSHYIEVVSSQFDLSLSVSESNKGISLGINYCTALFDKGTIDRMLLHYQELLVSIAGNITQPISSLSLLTSQEENQLLFEFNNTDAAYPLDKTVVDLFTQQVKRTPNAIAVVYKQEQLSYKELDQRSNQLGHYLREQGIQPDDLVGICLERSLEMLIGILGILKSGGAYVPIDPEYPTDRIDYMLKDAKIGLVLSSETSSNVISKGEGLSVLCLDKDWDLISGYSTGKLSNVLSASNLAYVIYTSGSTGTPKGVMNEHGGIVNRLLWTQSHYQLKSDDAILQKTSFNFDVSVWEFLWAITCGARLVFAKPEGHKDVEYLKYIIDKENITTIHFVPSMLRVFLEDIKLGDCNSLRRVLCSGEALQVDQINLFKNKFKEVQLDNLYGPTEAAIDVSSWQVPLEESLSQVLIGKPVANTSLYVLDNQNQLLPIGVIGELCIGGVQVARGYLNREDLTQEKFIKNPFIEDKTSRLYRSG</sequence>
<dbReference type="FunFam" id="3.40.50.980:FF:000001">
    <property type="entry name" value="Non-ribosomal peptide synthetase"/>
    <property type="match status" value="4"/>
</dbReference>
<evidence type="ECO:0000256" key="1">
    <source>
        <dbReference type="ARBA" id="ARBA00001957"/>
    </source>
</evidence>
<dbReference type="GO" id="GO:0005829">
    <property type="term" value="C:cytosol"/>
    <property type="evidence" value="ECO:0007669"/>
    <property type="project" value="TreeGrafter"/>
</dbReference>
<feature type="non-terminal residue" evidence="6">
    <location>
        <position position="4062"/>
    </location>
</feature>
<dbReference type="FunFam" id="3.40.50.980:FF:000002">
    <property type="entry name" value="Enterobactin synthetase component F"/>
    <property type="match status" value="2"/>
</dbReference>
<dbReference type="PANTHER" id="PTHR45527:SF1">
    <property type="entry name" value="FATTY ACID SYNTHASE"/>
    <property type="match status" value="1"/>
</dbReference>
<dbReference type="SUPFAM" id="SSF47336">
    <property type="entry name" value="ACP-like"/>
    <property type="match status" value="3"/>
</dbReference>
<evidence type="ECO:0000256" key="3">
    <source>
        <dbReference type="ARBA" id="ARBA00022450"/>
    </source>
</evidence>
<dbReference type="Gene3D" id="3.30.559.10">
    <property type="entry name" value="Chloramphenicol acetyltransferase-like domain"/>
    <property type="match status" value="4"/>
</dbReference>
<dbReference type="FunFam" id="2.30.38.10:FF:000001">
    <property type="entry name" value="Non-ribosomal peptide synthetase PvdI"/>
    <property type="match status" value="3"/>
</dbReference>
<feature type="domain" description="Carrier" evidence="5">
    <location>
        <begin position="3136"/>
        <end position="3211"/>
    </location>
</feature>
<dbReference type="Pfam" id="PF00550">
    <property type="entry name" value="PP-binding"/>
    <property type="match status" value="3"/>
</dbReference>
<dbReference type="InterPro" id="IPR020806">
    <property type="entry name" value="PKS_PP-bd"/>
</dbReference>
<dbReference type="SUPFAM" id="SSF52777">
    <property type="entry name" value="CoA-dependent acyltransferases"/>
    <property type="match status" value="8"/>
</dbReference>
<dbReference type="InterPro" id="IPR023213">
    <property type="entry name" value="CAT-like_dom_sf"/>
</dbReference>
<reference evidence="6 7" key="1">
    <citation type="submission" date="2018-08" db="EMBL/GenBank/DDBJ databases">
        <title>Genomic Encyclopedia of Archaeal and Bacterial Type Strains, Phase II (KMG-II): from individual species to whole genera.</title>
        <authorList>
            <person name="Goeker M."/>
        </authorList>
    </citation>
    <scope>NUCLEOTIDE SEQUENCE [LARGE SCALE GENOMIC DNA]</scope>
    <source>
        <strain evidence="6 7">DSM 100880</strain>
    </source>
</reference>
<dbReference type="InterPro" id="IPR045851">
    <property type="entry name" value="AMP-bd_C_sf"/>
</dbReference>
<dbReference type="Proteomes" id="UP000257136">
    <property type="component" value="Unassembled WGS sequence"/>
</dbReference>
<dbReference type="InterPro" id="IPR001242">
    <property type="entry name" value="Condensation_dom"/>
</dbReference>
<dbReference type="PROSITE" id="PS00455">
    <property type="entry name" value="AMP_BINDING"/>
    <property type="match status" value="4"/>
</dbReference>
<dbReference type="InterPro" id="IPR010071">
    <property type="entry name" value="AA_adenyl_dom"/>
</dbReference>
<evidence type="ECO:0000259" key="5">
    <source>
        <dbReference type="PROSITE" id="PS50075"/>
    </source>
</evidence>
<dbReference type="GO" id="GO:0003824">
    <property type="term" value="F:catalytic activity"/>
    <property type="evidence" value="ECO:0007669"/>
    <property type="project" value="InterPro"/>
</dbReference>
<dbReference type="Gene3D" id="1.10.10.1830">
    <property type="entry name" value="Non-ribosomal peptide synthase, adenylation domain"/>
    <property type="match status" value="1"/>
</dbReference>
<dbReference type="CDD" id="cd05930">
    <property type="entry name" value="A_NRPS"/>
    <property type="match status" value="3"/>
</dbReference>
<dbReference type="InterPro" id="IPR025110">
    <property type="entry name" value="AMP-bd_C"/>
</dbReference>
<dbReference type="OrthoDB" id="4317020at2"/>
<dbReference type="Pfam" id="PF00668">
    <property type="entry name" value="Condensation"/>
    <property type="match status" value="4"/>
</dbReference>
<evidence type="ECO:0000256" key="4">
    <source>
        <dbReference type="ARBA" id="ARBA00022553"/>
    </source>
</evidence>
<feature type="domain" description="Carrier" evidence="5">
    <location>
        <begin position="2094"/>
        <end position="2169"/>
    </location>
</feature>
<comment type="similarity">
    <text evidence="2">Belongs to the ATP-dependent AMP-binding enzyme family.</text>
</comment>
<dbReference type="InterPro" id="IPR044894">
    <property type="entry name" value="TubC_N_sf"/>
</dbReference>
<dbReference type="FunFam" id="3.30.300.30:FF:000010">
    <property type="entry name" value="Enterobactin synthetase component F"/>
    <property type="match status" value="3"/>
</dbReference>
<organism evidence="6 7">
    <name type="scientific">Flavobacterium aquicola</name>
    <dbReference type="NCBI Taxonomy" id="1682742"/>
    <lineage>
        <taxon>Bacteria</taxon>
        <taxon>Pseudomonadati</taxon>
        <taxon>Bacteroidota</taxon>
        <taxon>Flavobacteriia</taxon>
        <taxon>Flavobacteriales</taxon>
        <taxon>Flavobacteriaceae</taxon>
        <taxon>Flavobacterium</taxon>
    </lineage>
</organism>
<dbReference type="NCBIfam" id="NF003417">
    <property type="entry name" value="PRK04813.1"/>
    <property type="match status" value="4"/>
</dbReference>
<dbReference type="Gene3D" id="3.40.50.980">
    <property type="match status" value="8"/>
</dbReference>
<dbReference type="GO" id="GO:0043041">
    <property type="term" value="P:amino acid activation for nonribosomal peptide biosynthetic process"/>
    <property type="evidence" value="ECO:0007669"/>
    <property type="project" value="TreeGrafter"/>
</dbReference>
<dbReference type="SUPFAM" id="SSF56801">
    <property type="entry name" value="Acetyl-CoA synthetase-like"/>
    <property type="match status" value="4"/>
</dbReference>
<dbReference type="RefSeq" id="WP_115815213.1">
    <property type="nucleotide sequence ID" value="NZ_QUNI01000023.1"/>
</dbReference>
<keyword evidence="4" id="KW-0597">Phosphoprotein</keyword>
<keyword evidence="3" id="KW-0596">Phosphopantetheine</keyword>
<dbReference type="Gene3D" id="3.30.300.30">
    <property type="match status" value="3"/>
</dbReference>
<gene>
    <name evidence="6" type="ORF">C8P67_1233</name>
</gene>
<dbReference type="PROSITE" id="PS00012">
    <property type="entry name" value="PHOSPHOPANTETHEINE"/>
    <property type="match status" value="3"/>
</dbReference>
<dbReference type="InterPro" id="IPR036736">
    <property type="entry name" value="ACP-like_sf"/>
</dbReference>
<dbReference type="GO" id="GO:0031177">
    <property type="term" value="F:phosphopantetheine binding"/>
    <property type="evidence" value="ECO:0007669"/>
    <property type="project" value="InterPro"/>
</dbReference>
<proteinExistence type="inferred from homology"/>
<dbReference type="InterPro" id="IPR000873">
    <property type="entry name" value="AMP-dep_synth/lig_dom"/>
</dbReference>
<dbReference type="GO" id="GO:0044550">
    <property type="term" value="P:secondary metabolite biosynthetic process"/>
    <property type="evidence" value="ECO:0007669"/>
    <property type="project" value="UniProtKB-ARBA"/>
</dbReference>
<dbReference type="Pfam" id="PF13193">
    <property type="entry name" value="AMP-binding_C"/>
    <property type="match status" value="3"/>
</dbReference>
<protein>
    <submittedName>
        <fullName evidence="6">Amino acid adenylation domain-containing protein</fullName>
    </submittedName>
</protein>